<proteinExistence type="predicted"/>
<evidence type="ECO:0000256" key="6">
    <source>
        <dbReference type="ARBA" id="ARBA00023136"/>
    </source>
</evidence>
<gene>
    <name evidence="9" type="ORF">BR63_06420</name>
</gene>
<evidence type="ECO:0000256" key="1">
    <source>
        <dbReference type="ARBA" id="ARBA00004141"/>
    </source>
</evidence>
<dbReference type="EMBL" id="CP045798">
    <property type="protein sequence ID" value="QNB45980.1"/>
    <property type="molecule type" value="Genomic_DNA"/>
</dbReference>
<feature type="transmembrane region" description="Helical" evidence="7">
    <location>
        <begin position="363"/>
        <end position="382"/>
    </location>
</feature>
<feature type="transmembrane region" description="Helical" evidence="7">
    <location>
        <begin position="56"/>
        <end position="75"/>
    </location>
</feature>
<feature type="transmembrane region" description="Helical" evidence="7">
    <location>
        <begin position="277"/>
        <end position="296"/>
    </location>
</feature>
<dbReference type="PROSITE" id="PS01271">
    <property type="entry name" value="NA_SULFATE"/>
    <property type="match status" value="1"/>
</dbReference>
<reference evidence="9 10" key="1">
    <citation type="journal article" date="2019" name="Front. Microbiol.">
        <title>Thermoanaerosceptrum fracticalcis gen. nov. sp. nov., a Novel Fumarate-Fermenting Microorganism From a Deep Fractured Carbonate Aquifer of the US Great Basin.</title>
        <authorList>
            <person name="Hamilton-Brehm S.D."/>
            <person name="Stewart L.E."/>
            <person name="Zavarin M."/>
            <person name="Caldwell M."/>
            <person name="Lawson P.A."/>
            <person name="Onstott T.C."/>
            <person name="Grzymski J."/>
            <person name="Neveux I."/>
            <person name="Lollar B.S."/>
            <person name="Russell C.E."/>
            <person name="Moser D.P."/>
        </authorList>
    </citation>
    <scope>NUCLEOTIDE SEQUENCE [LARGE SCALE GENOMIC DNA]</scope>
    <source>
        <strain evidence="9 10">DRI-13</strain>
    </source>
</reference>
<evidence type="ECO:0000313" key="9">
    <source>
        <dbReference type="EMBL" id="QNB45980.1"/>
    </source>
</evidence>
<feature type="transmembrane region" description="Helical" evidence="7">
    <location>
        <begin position="250"/>
        <end position="270"/>
    </location>
</feature>
<evidence type="ECO:0000256" key="2">
    <source>
        <dbReference type="ARBA" id="ARBA00022448"/>
    </source>
</evidence>
<evidence type="ECO:0000259" key="8">
    <source>
        <dbReference type="Pfam" id="PF03600"/>
    </source>
</evidence>
<keyword evidence="6 7" id="KW-0472">Membrane</keyword>
<dbReference type="CDD" id="cd01115">
    <property type="entry name" value="SLC13_permease"/>
    <property type="match status" value="1"/>
</dbReference>
<dbReference type="InterPro" id="IPR051679">
    <property type="entry name" value="DASS-Related_Transporters"/>
</dbReference>
<dbReference type="InterPro" id="IPR031312">
    <property type="entry name" value="Na/sul_symport_CS"/>
</dbReference>
<feature type="transmembrane region" description="Helical" evidence="7">
    <location>
        <begin position="25"/>
        <end position="44"/>
    </location>
</feature>
<feature type="transmembrane region" description="Helical" evidence="7">
    <location>
        <begin position="402"/>
        <end position="425"/>
    </location>
</feature>
<feature type="transmembrane region" description="Helical" evidence="7">
    <location>
        <begin position="135"/>
        <end position="152"/>
    </location>
</feature>
<evidence type="ECO:0000256" key="3">
    <source>
        <dbReference type="ARBA" id="ARBA00022692"/>
    </source>
</evidence>
<dbReference type="RefSeq" id="WP_034423853.1">
    <property type="nucleotide sequence ID" value="NZ_CP045798.1"/>
</dbReference>
<organism evidence="9 10">
    <name type="scientific">Thermanaerosceptrum fracticalcis</name>
    <dbReference type="NCBI Taxonomy" id="1712410"/>
    <lineage>
        <taxon>Bacteria</taxon>
        <taxon>Bacillati</taxon>
        <taxon>Bacillota</taxon>
        <taxon>Clostridia</taxon>
        <taxon>Eubacteriales</taxon>
        <taxon>Peptococcaceae</taxon>
        <taxon>Thermanaerosceptrum</taxon>
    </lineage>
</organism>
<dbReference type="GO" id="GO:0005886">
    <property type="term" value="C:plasma membrane"/>
    <property type="evidence" value="ECO:0007669"/>
    <property type="project" value="TreeGrafter"/>
</dbReference>
<accession>A0A7G6E1M6</accession>
<sequence>MTAATITLLILAAAAVLFVTEVIPLAVTAMSVAVVLTLTGVLDAKAAFSGLMDSNVILFAGMFVVGQALFETGVATKLGNSVVKIAGKSEKALLAAVMIVAAGLSSVLSNTGTTAVLMPVTISIAAAAGFSRGKLLMPLALAAGLGGMITLVGTPPNLVVKGAIEKAGLGTFGFFEFGLIGIPLTIAGIIYMLTIGYKLIPDRGVDQEEVAAAVKAEAGNKTANSTKQMISILVMIGTVLAMIFEKQLGVGLHVSATIGALVLVITGVMTDKQAYRAIDWTTIFLFAGMLPLAQALDKTGAGKMIADVVIGLIGKNASPYVITAGLFLLACSLTQFMSNTASTALLAPIGIAIAKGLGADPRAVLMAIAIAASCAFATPVGTPPNTLVLGPGNYKFMDYVKVGTPLIVVMFVVSVALIPMIWPFFK</sequence>
<feature type="transmembrane region" description="Helical" evidence="7">
    <location>
        <begin position="326"/>
        <end position="351"/>
    </location>
</feature>
<dbReference type="InterPro" id="IPR004680">
    <property type="entry name" value="Cit_transptr-like_dom"/>
</dbReference>
<keyword evidence="2" id="KW-0813">Transport</keyword>
<feature type="transmembrane region" description="Helical" evidence="7">
    <location>
        <begin position="172"/>
        <end position="193"/>
    </location>
</feature>
<dbReference type="KEGG" id="tfr:BR63_06420"/>
<dbReference type="Pfam" id="PF03600">
    <property type="entry name" value="CitMHS"/>
    <property type="match status" value="1"/>
</dbReference>
<dbReference type="GO" id="GO:0022857">
    <property type="term" value="F:transmembrane transporter activity"/>
    <property type="evidence" value="ECO:0007669"/>
    <property type="project" value="InterPro"/>
</dbReference>
<dbReference type="PANTHER" id="PTHR43652:SF1">
    <property type="entry name" value="RESPONSE REGULATOR"/>
    <property type="match status" value="1"/>
</dbReference>
<dbReference type="AlphaFoldDB" id="A0A7G6E1M6"/>
<dbReference type="Proteomes" id="UP000515847">
    <property type="component" value="Chromosome"/>
</dbReference>
<comment type="subcellular location">
    <subcellularLocation>
        <location evidence="1">Membrane</location>
        <topology evidence="1">Multi-pass membrane protein</topology>
    </subcellularLocation>
</comment>
<keyword evidence="3 7" id="KW-0812">Transmembrane</keyword>
<evidence type="ECO:0000256" key="7">
    <source>
        <dbReference type="SAM" id="Phobius"/>
    </source>
</evidence>
<feature type="transmembrane region" description="Helical" evidence="7">
    <location>
        <begin position="95"/>
        <end position="128"/>
    </location>
</feature>
<dbReference type="OrthoDB" id="9765532at2"/>
<dbReference type="NCBIfam" id="TIGR00785">
    <property type="entry name" value="dass"/>
    <property type="match status" value="1"/>
</dbReference>
<keyword evidence="4" id="KW-0677">Repeat</keyword>
<evidence type="ECO:0000256" key="5">
    <source>
        <dbReference type="ARBA" id="ARBA00022989"/>
    </source>
</evidence>
<name>A0A7G6E1M6_THEFR</name>
<feature type="domain" description="Citrate transporter-like" evidence="8">
    <location>
        <begin position="16"/>
        <end position="361"/>
    </location>
</feature>
<evidence type="ECO:0000256" key="4">
    <source>
        <dbReference type="ARBA" id="ARBA00022737"/>
    </source>
</evidence>
<evidence type="ECO:0000313" key="10">
    <source>
        <dbReference type="Proteomes" id="UP000515847"/>
    </source>
</evidence>
<dbReference type="InterPro" id="IPR001898">
    <property type="entry name" value="SLC13A/DASS"/>
</dbReference>
<keyword evidence="10" id="KW-1185">Reference proteome</keyword>
<dbReference type="PANTHER" id="PTHR43652">
    <property type="entry name" value="BASIC AMINO ACID ANTIPORTER YFCC-RELATED"/>
    <property type="match status" value="1"/>
</dbReference>
<protein>
    <submittedName>
        <fullName evidence="9">DASS family sodium-coupled anion symporter</fullName>
    </submittedName>
</protein>
<feature type="transmembrane region" description="Helical" evidence="7">
    <location>
        <begin position="228"/>
        <end position="244"/>
    </location>
</feature>
<keyword evidence="5 7" id="KW-1133">Transmembrane helix</keyword>